<name>D7L3M1_ARALL</name>
<feature type="region of interest" description="Disordered" evidence="1">
    <location>
        <begin position="368"/>
        <end position="399"/>
    </location>
</feature>
<evidence type="ECO:0000313" key="3">
    <source>
        <dbReference type="EMBL" id="EFH62222.1"/>
    </source>
</evidence>
<dbReference type="Gramene" id="fgenesh1_pg.C_scaffold_3002897">
    <property type="protein sequence ID" value="fgenesh1_pg.C_scaffold_3002897"/>
    <property type="gene ID" value="fgenesh1_pg.C_scaffold_3002897"/>
</dbReference>
<keyword evidence="4" id="KW-1185">Reference proteome</keyword>
<dbReference type="Proteomes" id="UP000008694">
    <property type="component" value="Unassembled WGS sequence"/>
</dbReference>
<organism evidence="4">
    <name type="scientific">Arabidopsis lyrata subsp. lyrata</name>
    <name type="common">Lyre-leaved rock-cress</name>
    <dbReference type="NCBI Taxonomy" id="81972"/>
    <lineage>
        <taxon>Eukaryota</taxon>
        <taxon>Viridiplantae</taxon>
        <taxon>Streptophyta</taxon>
        <taxon>Embryophyta</taxon>
        <taxon>Tracheophyta</taxon>
        <taxon>Spermatophyta</taxon>
        <taxon>Magnoliopsida</taxon>
        <taxon>eudicotyledons</taxon>
        <taxon>Gunneridae</taxon>
        <taxon>Pentapetalae</taxon>
        <taxon>rosids</taxon>
        <taxon>malvids</taxon>
        <taxon>Brassicales</taxon>
        <taxon>Brassicaceae</taxon>
        <taxon>Camelineae</taxon>
        <taxon>Arabidopsis</taxon>
    </lineage>
</organism>
<dbReference type="EMBL" id="GL348715">
    <property type="protein sequence ID" value="EFH62222.1"/>
    <property type="molecule type" value="Genomic_DNA"/>
</dbReference>
<gene>
    <name evidence="3" type="ORF">ARALYDRAFT_343134</name>
</gene>
<protein>
    <submittedName>
        <fullName evidence="3">Predicted protein</fullName>
    </submittedName>
</protein>
<evidence type="ECO:0000256" key="2">
    <source>
        <dbReference type="SAM" id="SignalP"/>
    </source>
</evidence>
<feature type="chain" id="PRO_5003101409" evidence="2">
    <location>
        <begin position="21"/>
        <end position="399"/>
    </location>
</feature>
<evidence type="ECO:0000313" key="4">
    <source>
        <dbReference type="Proteomes" id="UP000008694"/>
    </source>
</evidence>
<evidence type="ECO:0000256" key="1">
    <source>
        <dbReference type="SAM" id="MobiDB-lite"/>
    </source>
</evidence>
<accession>D7L3M1</accession>
<dbReference type="AlphaFoldDB" id="D7L3M1"/>
<keyword evidence="2" id="KW-0732">Signal</keyword>
<feature type="signal peptide" evidence="2">
    <location>
        <begin position="1"/>
        <end position="20"/>
    </location>
</feature>
<proteinExistence type="predicted"/>
<reference evidence="4" key="1">
    <citation type="journal article" date="2011" name="Nat. Genet.">
        <title>The Arabidopsis lyrata genome sequence and the basis of rapid genome size change.</title>
        <authorList>
            <person name="Hu T.T."/>
            <person name="Pattyn P."/>
            <person name="Bakker E.G."/>
            <person name="Cao J."/>
            <person name="Cheng J.-F."/>
            <person name="Clark R.M."/>
            <person name="Fahlgren N."/>
            <person name="Fawcett J.A."/>
            <person name="Grimwood J."/>
            <person name="Gundlach H."/>
            <person name="Haberer G."/>
            <person name="Hollister J.D."/>
            <person name="Ossowski S."/>
            <person name="Ottilar R.P."/>
            <person name="Salamov A.A."/>
            <person name="Schneeberger K."/>
            <person name="Spannagl M."/>
            <person name="Wang X."/>
            <person name="Yang L."/>
            <person name="Nasrallah M.E."/>
            <person name="Bergelson J."/>
            <person name="Carrington J.C."/>
            <person name="Gaut B.S."/>
            <person name="Schmutz J."/>
            <person name="Mayer K.F.X."/>
            <person name="Van de Peer Y."/>
            <person name="Grigoriev I.V."/>
            <person name="Nordborg M."/>
            <person name="Weigel D."/>
            <person name="Guo Y.-L."/>
        </authorList>
    </citation>
    <scope>NUCLEOTIDE SEQUENCE [LARGE SCALE GENOMIC DNA]</scope>
    <source>
        <strain evidence="4">cv. MN47</strain>
    </source>
</reference>
<sequence length="399" mass="46607">MSSVWFLTVLLWFFEGFVYEALIFGQSGDGEGEGRLRELRNGFWKVLFWTKLGGWSWVIRTQRCLHIWVRFGEEIVDLRTIFTRRLDLVVNSYRLGHGDDLDSRLRVSRIARTEISVAESLDNKFESLFLVIQERIEIVLKMRNRWVTMAVRRVFVFQRIMVLEIWFWFPDFQEIESLDRSRSYLLDPAAFRVCIQGTEVMFWILKGSVSRAFINKRAQSISMCIGFVLFGNLLVTREFLEVVNVKNDALLIEGAAVWSWTADQRGFRLKTIEERRSDEGVFNRWFSGDRRRRALSTLPWAIVGGRNISESYDVGRLILDFECIEWSFIGCNKRFYNSLISGFSWLDVDTLRVRISMVNCNLVSLRNNQGNEGHNPTHHGTVKGLTGGRNPLNRKVDNK</sequence>
<dbReference type="HOGENOM" id="CLU_691432_0_0_1"/>